<gene>
    <name evidence="1" type="ORF">C6P40_004889</name>
</gene>
<dbReference type="Proteomes" id="UP000697127">
    <property type="component" value="Unassembled WGS sequence"/>
</dbReference>
<name>A0A9P6WFI9_9ASCO</name>
<proteinExistence type="predicted"/>
<organism evidence="1 2">
    <name type="scientific">Pichia californica</name>
    <dbReference type="NCBI Taxonomy" id="460514"/>
    <lineage>
        <taxon>Eukaryota</taxon>
        <taxon>Fungi</taxon>
        <taxon>Dikarya</taxon>
        <taxon>Ascomycota</taxon>
        <taxon>Saccharomycotina</taxon>
        <taxon>Pichiomycetes</taxon>
        <taxon>Pichiales</taxon>
        <taxon>Pichiaceae</taxon>
        <taxon>Pichia</taxon>
    </lineage>
</organism>
<evidence type="ECO:0000313" key="1">
    <source>
        <dbReference type="EMBL" id="KAG0685258.1"/>
    </source>
</evidence>
<comment type="caution">
    <text evidence="1">The sequence shown here is derived from an EMBL/GenBank/DDBJ whole genome shotgun (WGS) entry which is preliminary data.</text>
</comment>
<protein>
    <submittedName>
        <fullName evidence="1">Uncharacterized protein</fullName>
    </submittedName>
</protein>
<dbReference type="EMBL" id="PUHW01000749">
    <property type="protein sequence ID" value="KAG0685258.1"/>
    <property type="molecule type" value="Genomic_DNA"/>
</dbReference>
<feature type="non-terminal residue" evidence="1">
    <location>
        <position position="1"/>
    </location>
</feature>
<sequence>SKFFNDKSKRNFQNFQNFNNFLNSLLKQDLIEFSIIMFTIIENENYEIDFKKNVIDYIIYIILDKSEELELEINFKLIIYLLVNSILSFLSNLNNNKFNKFNKILENDDLFWEKINLLFNILNNKFSNLIVVNNGNNDWKEIIYNKEINQKVDICILLDILGYIGIIYSKNGENWEMKLMKNSKNSINKLDKEIGNNGVDIKEIQLKLKDNIRIKNPIFFDKSRKIALININKLSIEIWDLENKDFIYQDNMNIEVLKNDSIPLKIPDFN</sequence>
<keyword evidence="2" id="KW-1185">Reference proteome</keyword>
<evidence type="ECO:0000313" key="2">
    <source>
        <dbReference type="Proteomes" id="UP000697127"/>
    </source>
</evidence>
<accession>A0A9P6WFI9</accession>
<dbReference type="AlphaFoldDB" id="A0A9P6WFI9"/>
<feature type="non-terminal residue" evidence="1">
    <location>
        <position position="270"/>
    </location>
</feature>
<reference evidence="1" key="1">
    <citation type="submission" date="2020-11" db="EMBL/GenBank/DDBJ databases">
        <title>Kefir isolates.</title>
        <authorList>
            <person name="Marcisauskas S."/>
            <person name="Kim Y."/>
            <person name="Blasche S."/>
        </authorList>
    </citation>
    <scope>NUCLEOTIDE SEQUENCE</scope>
    <source>
        <strain evidence="1">Olga-1</strain>
    </source>
</reference>